<proteinExistence type="predicted"/>
<dbReference type="Proteomes" id="UP000005143">
    <property type="component" value="Unassembled WGS sequence"/>
</dbReference>
<evidence type="ECO:0000313" key="2">
    <source>
        <dbReference type="Proteomes" id="UP000005143"/>
    </source>
</evidence>
<accession>H0E6Y7</accession>
<name>H0E6Y7_9ACTN</name>
<gene>
    <name evidence="1" type="ORF">PAI11_25880</name>
</gene>
<comment type="caution">
    <text evidence="1">The sequence shown here is derived from an EMBL/GenBank/DDBJ whole genome shotgun (WGS) entry which is preliminary data.</text>
</comment>
<reference evidence="1 2" key="1">
    <citation type="journal article" date="2013" name="Biodegradation">
        <title>Quantitative proteomic analysis of ibuprofen-degrading Patulibacter sp. strain I11.</title>
        <authorList>
            <person name="Almeida B."/>
            <person name="Kjeldal H."/>
            <person name="Lolas I."/>
            <person name="Knudsen A.D."/>
            <person name="Carvalho G."/>
            <person name="Nielsen K.L."/>
            <person name="Barreto Crespo M.T."/>
            <person name="Stensballe A."/>
            <person name="Nielsen J.L."/>
        </authorList>
    </citation>
    <scope>NUCLEOTIDE SEQUENCE [LARGE SCALE GENOMIC DNA]</scope>
    <source>
        <strain evidence="1 2">I11</strain>
    </source>
</reference>
<organism evidence="1 2">
    <name type="scientific">Patulibacter medicamentivorans</name>
    <dbReference type="NCBI Taxonomy" id="1097667"/>
    <lineage>
        <taxon>Bacteria</taxon>
        <taxon>Bacillati</taxon>
        <taxon>Actinomycetota</taxon>
        <taxon>Thermoleophilia</taxon>
        <taxon>Solirubrobacterales</taxon>
        <taxon>Patulibacteraceae</taxon>
        <taxon>Patulibacter</taxon>
    </lineage>
</organism>
<dbReference type="EMBL" id="AGUD01000212">
    <property type="protein sequence ID" value="EHN10569.1"/>
    <property type="molecule type" value="Genomic_DNA"/>
</dbReference>
<protein>
    <submittedName>
        <fullName evidence="1">Uncharacterized protein</fullName>
    </submittedName>
</protein>
<keyword evidence="2" id="KW-1185">Reference proteome</keyword>
<evidence type="ECO:0000313" key="1">
    <source>
        <dbReference type="EMBL" id="EHN10569.1"/>
    </source>
</evidence>
<sequence>MAGTAATVAWFSAAGDAVADAVTLLPVLVPPLWTAAALRSFAVVLVDEAFFSVRADAVDDAAVRELALPAPL</sequence>
<dbReference type="AlphaFoldDB" id="H0E6Y7"/>